<dbReference type="InterPro" id="IPR014325">
    <property type="entry name" value="RNA_pol_sigma-E_actinobac"/>
</dbReference>
<keyword evidence="2" id="KW-0805">Transcription regulation</keyword>
<dbReference type="InterPro" id="IPR014284">
    <property type="entry name" value="RNA_pol_sigma-70_dom"/>
</dbReference>
<protein>
    <submittedName>
        <fullName evidence="8">SigE family RNA polymerase sigma factor</fullName>
    </submittedName>
</protein>
<dbReference type="InterPro" id="IPR039425">
    <property type="entry name" value="RNA_pol_sigma-70-like"/>
</dbReference>
<dbReference type="PANTHER" id="PTHR43133">
    <property type="entry name" value="RNA POLYMERASE ECF-TYPE SIGMA FACTO"/>
    <property type="match status" value="1"/>
</dbReference>
<dbReference type="NCBIfam" id="TIGR02983">
    <property type="entry name" value="SigE-fam_strep"/>
    <property type="match status" value="1"/>
</dbReference>
<keyword evidence="3" id="KW-0731">Sigma factor</keyword>
<dbReference type="InterPro" id="IPR013324">
    <property type="entry name" value="RNA_pol_sigma_r3/r4-like"/>
</dbReference>
<keyword evidence="9" id="KW-1185">Reference proteome</keyword>
<organism evidence="8 9">
    <name type="scientific">Actinomadura vinacea</name>
    <dbReference type="NCBI Taxonomy" id="115336"/>
    <lineage>
        <taxon>Bacteria</taxon>
        <taxon>Bacillati</taxon>
        <taxon>Actinomycetota</taxon>
        <taxon>Actinomycetes</taxon>
        <taxon>Streptosporangiales</taxon>
        <taxon>Thermomonosporaceae</taxon>
        <taxon>Actinomadura</taxon>
    </lineage>
</organism>
<name>A0ABN3JJN4_9ACTN</name>
<dbReference type="RefSeq" id="WP_344592343.1">
    <property type="nucleotide sequence ID" value="NZ_BAAARW010000020.1"/>
</dbReference>
<dbReference type="Pfam" id="PF04542">
    <property type="entry name" value="Sigma70_r2"/>
    <property type="match status" value="1"/>
</dbReference>
<proteinExistence type="inferred from homology"/>
<evidence type="ECO:0000256" key="1">
    <source>
        <dbReference type="ARBA" id="ARBA00010641"/>
    </source>
</evidence>
<comment type="similarity">
    <text evidence="1">Belongs to the sigma-70 factor family. ECF subfamily.</text>
</comment>
<evidence type="ECO:0000259" key="7">
    <source>
        <dbReference type="Pfam" id="PF08281"/>
    </source>
</evidence>
<evidence type="ECO:0000313" key="8">
    <source>
        <dbReference type="EMBL" id="GAA2431953.1"/>
    </source>
</evidence>
<dbReference type="SUPFAM" id="SSF88659">
    <property type="entry name" value="Sigma3 and sigma4 domains of RNA polymerase sigma factors"/>
    <property type="match status" value="1"/>
</dbReference>
<dbReference type="PANTHER" id="PTHR43133:SF50">
    <property type="entry name" value="ECF RNA POLYMERASE SIGMA FACTOR SIGM"/>
    <property type="match status" value="1"/>
</dbReference>
<dbReference type="InterPro" id="IPR013325">
    <property type="entry name" value="RNA_pol_sigma_r2"/>
</dbReference>
<sequence>MNREARESFSEFVAARSGNLIRTAYVLTGDQHAAEDLLQSALAKTAARWRHVHDNPEAYVRRVLYNEQINRWRRRGRESVVAEPPDIPVDDGSQNVDLRLTLERALLALPPRKRAVLVLRYYEDLPESEVAQILGCSVGTVRSQTHRAIARLRELAPELAAHLEPTGA</sequence>
<feature type="domain" description="RNA polymerase sigma-70 region 2" evidence="6">
    <location>
        <begin position="19"/>
        <end position="77"/>
    </location>
</feature>
<evidence type="ECO:0000259" key="6">
    <source>
        <dbReference type="Pfam" id="PF04542"/>
    </source>
</evidence>
<dbReference type="SUPFAM" id="SSF88946">
    <property type="entry name" value="Sigma2 domain of RNA polymerase sigma factors"/>
    <property type="match status" value="1"/>
</dbReference>
<dbReference type="NCBIfam" id="TIGR02937">
    <property type="entry name" value="sigma70-ECF"/>
    <property type="match status" value="1"/>
</dbReference>
<evidence type="ECO:0000256" key="4">
    <source>
        <dbReference type="ARBA" id="ARBA00023125"/>
    </source>
</evidence>
<dbReference type="InterPro" id="IPR007627">
    <property type="entry name" value="RNA_pol_sigma70_r2"/>
</dbReference>
<keyword evidence="4" id="KW-0238">DNA-binding</keyword>
<dbReference type="CDD" id="cd06171">
    <property type="entry name" value="Sigma70_r4"/>
    <property type="match status" value="1"/>
</dbReference>
<dbReference type="EMBL" id="BAAARW010000020">
    <property type="protein sequence ID" value="GAA2431953.1"/>
    <property type="molecule type" value="Genomic_DNA"/>
</dbReference>
<keyword evidence="5" id="KW-0804">Transcription</keyword>
<gene>
    <name evidence="8" type="ORF">GCM10010191_52310</name>
</gene>
<comment type="caution">
    <text evidence="8">The sequence shown here is derived from an EMBL/GenBank/DDBJ whole genome shotgun (WGS) entry which is preliminary data.</text>
</comment>
<dbReference type="Proteomes" id="UP001501231">
    <property type="component" value="Unassembled WGS sequence"/>
</dbReference>
<evidence type="ECO:0000256" key="2">
    <source>
        <dbReference type="ARBA" id="ARBA00023015"/>
    </source>
</evidence>
<dbReference type="Gene3D" id="1.10.1740.10">
    <property type="match status" value="1"/>
</dbReference>
<reference evidence="8 9" key="1">
    <citation type="journal article" date="2019" name="Int. J. Syst. Evol. Microbiol.">
        <title>The Global Catalogue of Microorganisms (GCM) 10K type strain sequencing project: providing services to taxonomists for standard genome sequencing and annotation.</title>
        <authorList>
            <consortium name="The Broad Institute Genomics Platform"/>
            <consortium name="The Broad Institute Genome Sequencing Center for Infectious Disease"/>
            <person name="Wu L."/>
            <person name="Ma J."/>
        </authorList>
    </citation>
    <scope>NUCLEOTIDE SEQUENCE [LARGE SCALE GENOMIC DNA]</scope>
    <source>
        <strain evidence="8 9">JCM 3325</strain>
    </source>
</reference>
<evidence type="ECO:0000256" key="5">
    <source>
        <dbReference type="ARBA" id="ARBA00023163"/>
    </source>
</evidence>
<feature type="domain" description="RNA polymerase sigma factor 70 region 4 type 2" evidence="7">
    <location>
        <begin position="101"/>
        <end position="152"/>
    </location>
</feature>
<dbReference type="InterPro" id="IPR036388">
    <property type="entry name" value="WH-like_DNA-bd_sf"/>
</dbReference>
<accession>A0ABN3JJN4</accession>
<evidence type="ECO:0000256" key="3">
    <source>
        <dbReference type="ARBA" id="ARBA00023082"/>
    </source>
</evidence>
<dbReference type="InterPro" id="IPR013249">
    <property type="entry name" value="RNA_pol_sigma70_r4_t2"/>
</dbReference>
<dbReference type="Pfam" id="PF08281">
    <property type="entry name" value="Sigma70_r4_2"/>
    <property type="match status" value="1"/>
</dbReference>
<evidence type="ECO:0000313" key="9">
    <source>
        <dbReference type="Proteomes" id="UP001501231"/>
    </source>
</evidence>
<dbReference type="Gene3D" id="1.10.10.10">
    <property type="entry name" value="Winged helix-like DNA-binding domain superfamily/Winged helix DNA-binding domain"/>
    <property type="match status" value="1"/>
</dbReference>